<evidence type="ECO:0000313" key="6">
    <source>
        <dbReference type="EMBL" id="CAH0993328.1"/>
    </source>
</evidence>
<dbReference type="EMBL" id="CAKLPX010000007">
    <property type="protein sequence ID" value="CAH0993328.1"/>
    <property type="molecule type" value="Genomic_DNA"/>
</dbReference>
<protein>
    <submittedName>
        <fullName evidence="6">Phosphocarrier protein HPr</fullName>
    </submittedName>
</protein>
<proteinExistence type="inferred from homology"/>
<keyword evidence="3" id="KW-0963">Cytoplasm</keyword>
<dbReference type="PROSITE" id="PS00369">
    <property type="entry name" value="PTS_HPR_HIS"/>
    <property type="match status" value="1"/>
</dbReference>
<dbReference type="PRINTS" id="PR00107">
    <property type="entry name" value="PHOSPHOCPHPR"/>
</dbReference>
<comment type="subcellular location">
    <subcellularLocation>
        <location evidence="1">Cytoplasm</location>
    </subcellularLocation>
</comment>
<dbReference type="InterPro" id="IPR002114">
    <property type="entry name" value="PTS_HPr_Ser_P_site"/>
</dbReference>
<dbReference type="RefSeq" id="WP_237446010.1">
    <property type="nucleotide sequence ID" value="NZ_CAKLPX010000007.1"/>
</dbReference>
<name>A0ABM9AJB3_9GAMM</name>
<dbReference type="Pfam" id="PF00381">
    <property type="entry name" value="PTS-HPr"/>
    <property type="match status" value="1"/>
</dbReference>
<dbReference type="InterPro" id="IPR035895">
    <property type="entry name" value="HPr-like_sf"/>
</dbReference>
<evidence type="ECO:0000256" key="2">
    <source>
        <dbReference type="ARBA" id="ARBA00010736"/>
    </source>
</evidence>
<accession>A0ABM9AJB3</accession>
<comment type="caution">
    <text evidence="6">The sequence shown here is derived from an EMBL/GenBank/DDBJ whole genome shotgun (WGS) entry which is preliminary data.</text>
</comment>
<evidence type="ECO:0000256" key="4">
    <source>
        <dbReference type="ARBA" id="ARBA00022683"/>
    </source>
</evidence>
<dbReference type="NCBIfam" id="TIGR01003">
    <property type="entry name" value="PTS_HPr_family"/>
    <property type="match status" value="1"/>
</dbReference>
<evidence type="ECO:0000256" key="3">
    <source>
        <dbReference type="ARBA" id="ARBA00022490"/>
    </source>
</evidence>
<dbReference type="InterPro" id="IPR001020">
    <property type="entry name" value="PTS_HPr_His_P_site"/>
</dbReference>
<evidence type="ECO:0000259" key="5">
    <source>
        <dbReference type="PROSITE" id="PS51350"/>
    </source>
</evidence>
<dbReference type="PROSITE" id="PS51350">
    <property type="entry name" value="PTS_HPR_DOM"/>
    <property type="match status" value="1"/>
</dbReference>
<dbReference type="SUPFAM" id="SSF55594">
    <property type="entry name" value="HPr-like"/>
    <property type="match status" value="1"/>
</dbReference>
<keyword evidence="7" id="KW-1185">Reference proteome</keyword>
<evidence type="ECO:0000313" key="7">
    <source>
        <dbReference type="Proteomes" id="UP000838100"/>
    </source>
</evidence>
<gene>
    <name evidence="6" type="primary">ptsH</name>
    <name evidence="6" type="ORF">SIN8267_03476</name>
</gene>
<dbReference type="InterPro" id="IPR050399">
    <property type="entry name" value="HPr"/>
</dbReference>
<sequence length="89" mass="9687">MVEQQIEIINKLGVHARAAAKLVTVASAFASQIAIIRDEKSVDSKSIMSVMMLAASKGSWITIRCEGSDETAAMEAVCQLINNRFDEDE</sequence>
<reference evidence="6" key="1">
    <citation type="submission" date="2021-12" db="EMBL/GenBank/DDBJ databases">
        <authorList>
            <person name="Rodrigo-Torres L."/>
            <person name="Arahal R. D."/>
            <person name="Lucena T."/>
        </authorList>
    </citation>
    <scope>NUCLEOTIDE SEQUENCE</scope>
    <source>
        <strain evidence="6">CECT 8267</strain>
    </source>
</reference>
<dbReference type="Gene3D" id="3.30.1340.10">
    <property type="entry name" value="HPr-like"/>
    <property type="match status" value="1"/>
</dbReference>
<evidence type="ECO:0000256" key="1">
    <source>
        <dbReference type="ARBA" id="ARBA00004496"/>
    </source>
</evidence>
<dbReference type="PANTHER" id="PTHR33705:SF2">
    <property type="entry name" value="PHOSPHOCARRIER PROTEIN NPR"/>
    <property type="match status" value="1"/>
</dbReference>
<dbReference type="Proteomes" id="UP000838100">
    <property type="component" value="Unassembled WGS sequence"/>
</dbReference>
<dbReference type="PROSITE" id="PS00589">
    <property type="entry name" value="PTS_HPR_SER"/>
    <property type="match status" value="1"/>
</dbReference>
<feature type="domain" description="HPr" evidence="5">
    <location>
        <begin position="1"/>
        <end position="88"/>
    </location>
</feature>
<dbReference type="PANTHER" id="PTHR33705">
    <property type="entry name" value="PHOSPHOCARRIER PROTEIN HPR"/>
    <property type="match status" value="1"/>
</dbReference>
<organism evidence="6 7">
    <name type="scientific">Sinobacterium norvegicum</name>
    <dbReference type="NCBI Taxonomy" id="1641715"/>
    <lineage>
        <taxon>Bacteria</taxon>
        <taxon>Pseudomonadati</taxon>
        <taxon>Pseudomonadota</taxon>
        <taxon>Gammaproteobacteria</taxon>
        <taxon>Cellvibrionales</taxon>
        <taxon>Spongiibacteraceae</taxon>
        <taxon>Sinobacterium</taxon>
    </lineage>
</organism>
<comment type="similarity">
    <text evidence="2">Belongs to the HPr family.</text>
</comment>
<dbReference type="InterPro" id="IPR000032">
    <property type="entry name" value="HPr-like"/>
</dbReference>
<dbReference type="CDD" id="cd00367">
    <property type="entry name" value="PTS-HPr_like"/>
    <property type="match status" value="1"/>
</dbReference>
<keyword evidence="4" id="KW-0598">Phosphotransferase system</keyword>